<sequence length="339" mass="37044">MARKNSKVDPVEPKPKSKRSKVVAIDDEETLTPAGFRPAIVDALGRRRGKALVVIGVVGLLAWGAQAVWRSAAPIVAARERYLIPADRIVMTQPPAWIVADVRGQVIHTAGLDRRLSLLDPAFPETVKNAFALHPWIASVDRIEKLVPAGVQVDVTYRQPVAVIETPFAETRLLLPVDNRGVHLPSEDVPLIRRQYLPRITGIVGQPPVGQRWEDPRVGGAVEIAALLGDVWEALHLQEITPSTRPEVSGSQQYFVYELIARGGTRIQWGPAPQARVPGDDAFAVKLQRLHECVKQYGPLDSIDSPGSVNVRGGLQVGPRMVKKPAARMVSKPEGEVVK</sequence>
<accession>A0A517TWR3</accession>
<protein>
    <submittedName>
        <fullName evidence="3">Cell division protein FtsQ</fullName>
    </submittedName>
</protein>
<feature type="compositionally biased region" description="Basic and acidic residues" evidence="1">
    <location>
        <begin position="1"/>
        <end position="15"/>
    </location>
</feature>
<dbReference type="GO" id="GO:0051301">
    <property type="term" value="P:cell division"/>
    <property type="evidence" value="ECO:0007669"/>
    <property type="project" value="UniProtKB-KW"/>
</dbReference>
<dbReference type="AlphaFoldDB" id="A0A517TWR3"/>
<keyword evidence="4" id="KW-1185">Reference proteome</keyword>
<organism evidence="3 4">
    <name type="scientific">Lacipirellula limnantheis</name>
    <dbReference type="NCBI Taxonomy" id="2528024"/>
    <lineage>
        <taxon>Bacteria</taxon>
        <taxon>Pseudomonadati</taxon>
        <taxon>Planctomycetota</taxon>
        <taxon>Planctomycetia</taxon>
        <taxon>Pirellulales</taxon>
        <taxon>Lacipirellulaceae</taxon>
        <taxon>Lacipirellula</taxon>
    </lineage>
</organism>
<gene>
    <name evidence="3" type="primary">ftsQ</name>
    <name evidence="3" type="ORF">I41_20030</name>
</gene>
<evidence type="ECO:0000313" key="3">
    <source>
        <dbReference type="EMBL" id="QDT72818.1"/>
    </source>
</evidence>
<dbReference type="Proteomes" id="UP000317909">
    <property type="component" value="Chromosome"/>
</dbReference>
<evidence type="ECO:0000256" key="2">
    <source>
        <dbReference type="SAM" id="Phobius"/>
    </source>
</evidence>
<keyword evidence="2" id="KW-0472">Membrane</keyword>
<feature type="region of interest" description="Disordered" evidence="1">
    <location>
        <begin position="1"/>
        <end position="21"/>
    </location>
</feature>
<evidence type="ECO:0000313" key="4">
    <source>
        <dbReference type="Proteomes" id="UP000317909"/>
    </source>
</evidence>
<dbReference type="EMBL" id="CP036339">
    <property type="protein sequence ID" value="QDT72818.1"/>
    <property type="molecule type" value="Genomic_DNA"/>
</dbReference>
<keyword evidence="2" id="KW-1133">Transmembrane helix</keyword>
<name>A0A517TWR3_9BACT</name>
<feature type="transmembrane region" description="Helical" evidence="2">
    <location>
        <begin position="51"/>
        <end position="69"/>
    </location>
</feature>
<dbReference type="RefSeq" id="WP_145432347.1">
    <property type="nucleotide sequence ID" value="NZ_CP036339.1"/>
</dbReference>
<proteinExistence type="predicted"/>
<keyword evidence="2" id="KW-0812">Transmembrane</keyword>
<keyword evidence="3" id="KW-0131">Cell cycle</keyword>
<keyword evidence="3" id="KW-0132">Cell division</keyword>
<dbReference type="KEGG" id="llh:I41_20030"/>
<reference evidence="3 4" key="1">
    <citation type="submission" date="2019-02" db="EMBL/GenBank/DDBJ databases">
        <title>Deep-cultivation of Planctomycetes and their phenomic and genomic characterization uncovers novel biology.</title>
        <authorList>
            <person name="Wiegand S."/>
            <person name="Jogler M."/>
            <person name="Boedeker C."/>
            <person name="Pinto D."/>
            <person name="Vollmers J."/>
            <person name="Rivas-Marin E."/>
            <person name="Kohn T."/>
            <person name="Peeters S.H."/>
            <person name="Heuer A."/>
            <person name="Rast P."/>
            <person name="Oberbeckmann S."/>
            <person name="Bunk B."/>
            <person name="Jeske O."/>
            <person name="Meyerdierks A."/>
            <person name="Storesund J.E."/>
            <person name="Kallscheuer N."/>
            <person name="Luecker S."/>
            <person name="Lage O.M."/>
            <person name="Pohl T."/>
            <person name="Merkel B.J."/>
            <person name="Hornburger P."/>
            <person name="Mueller R.-W."/>
            <person name="Bruemmer F."/>
            <person name="Labrenz M."/>
            <person name="Spormann A.M."/>
            <person name="Op den Camp H."/>
            <person name="Overmann J."/>
            <person name="Amann R."/>
            <person name="Jetten M.S.M."/>
            <person name="Mascher T."/>
            <person name="Medema M.H."/>
            <person name="Devos D.P."/>
            <person name="Kaster A.-K."/>
            <person name="Ovreas L."/>
            <person name="Rohde M."/>
            <person name="Galperin M.Y."/>
            <person name="Jogler C."/>
        </authorList>
    </citation>
    <scope>NUCLEOTIDE SEQUENCE [LARGE SCALE GENOMIC DNA]</scope>
    <source>
        <strain evidence="3 4">I41</strain>
    </source>
</reference>
<evidence type="ECO:0000256" key="1">
    <source>
        <dbReference type="SAM" id="MobiDB-lite"/>
    </source>
</evidence>
<dbReference type="OrthoDB" id="287558at2"/>